<comment type="caution">
    <text evidence="3">The sequence shown here is derived from an EMBL/GenBank/DDBJ whole genome shotgun (WGS) entry which is preliminary data.</text>
</comment>
<proteinExistence type="inferred from homology"/>
<dbReference type="PROSITE" id="PS00383">
    <property type="entry name" value="TYR_PHOSPHATASE_1"/>
    <property type="match status" value="1"/>
</dbReference>
<accession>A0A292Y9T7</accession>
<keyword evidence="4" id="KW-1185">Reference proteome</keyword>
<gene>
    <name evidence="3" type="ORF">LNAT_P0092</name>
</gene>
<dbReference type="EMBL" id="BDME01000001">
    <property type="protein sequence ID" value="GAX86797.1"/>
    <property type="molecule type" value="Genomic_DNA"/>
</dbReference>
<dbReference type="Proteomes" id="UP000217944">
    <property type="component" value="Unassembled WGS sequence"/>
</dbReference>
<dbReference type="InterPro" id="IPR029021">
    <property type="entry name" value="Prot-tyrosine_phosphatase-like"/>
</dbReference>
<dbReference type="PROSITE" id="PS50056">
    <property type="entry name" value="TYR_PHOSPHATASE_2"/>
    <property type="match status" value="1"/>
</dbReference>
<evidence type="ECO:0000313" key="4">
    <source>
        <dbReference type="Proteomes" id="UP000217944"/>
    </source>
</evidence>
<dbReference type="PANTHER" id="PTHR31126">
    <property type="entry name" value="TYROSINE-PROTEIN PHOSPHATASE"/>
    <property type="match status" value="1"/>
</dbReference>
<dbReference type="RefSeq" id="WP_096257967.1">
    <property type="nucleotide sequence ID" value="NZ_BDME01000001.1"/>
</dbReference>
<reference evidence="3 4" key="1">
    <citation type="journal article" date="2017" name="Syst. Appl. Microbiol.">
        <title>Lebetimonas natsushimae sp. nov., a novel strictly anaerobic, moderately thermophilic chemoautotroph isolated from a deep-sea hydrothermal vent polychaete nest in the Mid-Okinawa Trough.</title>
        <authorList>
            <person name="Nagata R."/>
            <person name="Takaki Y."/>
            <person name="Tame A."/>
            <person name="Nunoura T."/>
            <person name="Muto H."/>
            <person name="Mino S."/>
            <person name="Sawayama S."/>
            <person name="Takai K."/>
            <person name="Nakagawa S."/>
        </authorList>
    </citation>
    <scope>NUCLEOTIDE SEQUENCE [LARGE SCALE GENOMIC DNA]</scope>
    <source>
        <strain evidence="3 4">HS1857</strain>
    </source>
</reference>
<dbReference type="Gene3D" id="3.90.190.10">
    <property type="entry name" value="Protein tyrosine phosphatase superfamily"/>
    <property type="match status" value="1"/>
</dbReference>
<dbReference type="GO" id="GO:0016791">
    <property type="term" value="F:phosphatase activity"/>
    <property type="evidence" value="ECO:0007669"/>
    <property type="project" value="TreeGrafter"/>
</dbReference>
<comment type="similarity">
    <text evidence="1">Belongs to the protein-tyrosine phosphatase family.</text>
</comment>
<evidence type="ECO:0000256" key="1">
    <source>
        <dbReference type="ARBA" id="ARBA00009580"/>
    </source>
</evidence>
<dbReference type="InterPro" id="IPR000387">
    <property type="entry name" value="Tyr_Pase_dom"/>
</dbReference>
<dbReference type="SUPFAM" id="SSF52799">
    <property type="entry name" value="(Phosphotyrosine protein) phosphatases II"/>
    <property type="match status" value="1"/>
</dbReference>
<name>A0A292Y9T7_9BACT</name>
<sequence length="202" mass="24137">MKEIFKILSEEHNAINLFWNNFHKIDTGVYRSAQILPWRLKKLIRKHNIKTIINLRGSNNYLYKKEKEICEKLGVEYIELPISSRTLPKIEEMQKLKNILFDKNKRPILFHCKAGADRSGFVATFYRIIKGENPKEAIKKELKLKYGFIALSKAGRIKEFFSKYDGKKDFLEWAKENRDKIQENFSENPFIDFVYEKILRRE</sequence>
<feature type="domain" description="Tyrosine specific protein phosphatases" evidence="2">
    <location>
        <begin position="84"/>
        <end position="149"/>
    </location>
</feature>
<dbReference type="Pfam" id="PF22741">
    <property type="entry name" value="PTP-NADK"/>
    <property type="match status" value="1"/>
</dbReference>
<organism evidence="3 4">
    <name type="scientific">Lebetimonas natsushimae</name>
    <dbReference type="NCBI Taxonomy" id="1936991"/>
    <lineage>
        <taxon>Bacteria</taxon>
        <taxon>Pseudomonadati</taxon>
        <taxon>Campylobacterota</taxon>
        <taxon>Epsilonproteobacteria</taxon>
        <taxon>Nautiliales</taxon>
        <taxon>Nautiliaceae</taxon>
        <taxon>Lebetimonas</taxon>
    </lineage>
</organism>
<protein>
    <recommendedName>
        <fullName evidence="2">Tyrosine specific protein phosphatases domain-containing protein</fullName>
    </recommendedName>
</protein>
<dbReference type="InterPro" id="IPR016130">
    <property type="entry name" value="Tyr_Pase_AS"/>
</dbReference>
<dbReference type="OrthoDB" id="9814896at2"/>
<evidence type="ECO:0000313" key="3">
    <source>
        <dbReference type="EMBL" id="GAX86797.1"/>
    </source>
</evidence>
<evidence type="ECO:0000259" key="2">
    <source>
        <dbReference type="PROSITE" id="PS50056"/>
    </source>
</evidence>
<dbReference type="PANTHER" id="PTHR31126:SF72">
    <property type="entry name" value="DUAL SPECIFICITY PROTEIN PHOSPHATASE TPBA"/>
    <property type="match status" value="1"/>
</dbReference>
<dbReference type="AlphaFoldDB" id="A0A292Y9T7"/>
<dbReference type="InterPro" id="IPR055214">
    <property type="entry name" value="PTP-NADK"/>
</dbReference>